<dbReference type="AlphaFoldDB" id="F6VTP5"/>
<feature type="coiled-coil region" evidence="5">
    <location>
        <begin position="275"/>
        <end position="369"/>
    </location>
</feature>
<dbReference type="Pfam" id="PF00038">
    <property type="entry name" value="Filament"/>
    <property type="match status" value="1"/>
</dbReference>
<dbReference type="PRINTS" id="PR01276">
    <property type="entry name" value="TYPE2KERATIN"/>
</dbReference>
<dbReference type="Xenbase" id="XB-GENE-876686">
    <property type="gene designation" value="krt8.2"/>
</dbReference>
<dbReference type="FunFam" id="1.20.5.500:FF:000001">
    <property type="entry name" value="Type II keratin 23"/>
    <property type="match status" value="1"/>
</dbReference>
<dbReference type="PROSITE" id="PS51842">
    <property type="entry name" value="IF_ROD_2"/>
    <property type="match status" value="1"/>
</dbReference>
<evidence type="ECO:0000313" key="8">
    <source>
        <dbReference type="Ensembl" id="ENSXETP00000031600"/>
    </source>
</evidence>
<feature type="region of interest" description="Disordered" evidence="6">
    <location>
        <begin position="1"/>
        <end position="23"/>
    </location>
</feature>
<gene>
    <name evidence="8" type="primary">krt8.2</name>
</gene>
<dbReference type="Gene3D" id="1.20.5.170">
    <property type="match status" value="1"/>
</dbReference>
<evidence type="ECO:0000256" key="2">
    <source>
        <dbReference type="ARBA" id="ARBA00023054"/>
    </source>
</evidence>
<keyword evidence="1 4" id="KW-0403">Intermediate filament</keyword>
<dbReference type="InterPro" id="IPR003054">
    <property type="entry name" value="Keratin_II"/>
</dbReference>
<evidence type="ECO:0000256" key="5">
    <source>
        <dbReference type="SAM" id="Coils"/>
    </source>
</evidence>
<accession>F6VTP5</accession>
<dbReference type="Gene3D" id="1.20.5.500">
    <property type="entry name" value="Single helix bin"/>
    <property type="match status" value="1"/>
</dbReference>
<dbReference type="PROSITE" id="PS00226">
    <property type="entry name" value="IF_ROD_1"/>
    <property type="match status" value="1"/>
</dbReference>
<sequence length="452" mass="52170">MSLYNNRYGSPRSFSSRSHGSLSGRPSVYRISTGFQPAMQRSSSNLNLSRLPPSSSSAFLLSSLPNMEVDPQMQQLRNQEKEQIKGLNNQFVNFIDKVRDLEKQNKILETQLALLKEKDAYKSNIDQITQVSANRLKQQIDALLHEKEKLQMELHNMQGLVEELKNRYEDDINRRNQIENDFVLTKKDLDDAYLHKVDNESKLDTLTDEIQYLKQLYDEELKELEHQVQNAKVTVAMDNSRDLEMKHIMDEVKAQYQAMAQKSQQEAEYWYNCKIEDMENQVKRNNEELKALKNEVNDLNRMIQRANSENEALKNQRANLESAISMAEEHGEDAVRNAKSHIRDLEEALKRAKQDMALKVREYQELMNIKLALDIEIATYRKLLEGEETRMHGQKPNLQANAIDKLASTLNFDVKSTPPVKAAPNPKKVLLVKTIETANGKQVTEGTEYSVQ</sequence>
<comment type="similarity">
    <text evidence="3 4">Belongs to the intermediate filament family.</text>
</comment>
<dbReference type="PANTHER" id="PTHR45616">
    <property type="entry name" value="GATA-TYPE DOMAIN-CONTAINING PROTEIN"/>
    <property type="match status" value="1"/>
</dbReference>
<dbReference type="eggNOG" id="ENOG502RE8S">
    <property type="taxonomic scope" value="Eukaryota"/>
</dbReference>
<dbReference type="Gene3D" id="1.20.5.1160">
    <property type="entry name" value="Vasodilator-stimulated phosphoprotein"/>
    <property type="match status" value="1"/>
</dbReference>
<dbReference type="FunFam" id="1.20.5.170:FF:000004">
    <property type="entry name" value="Keratin, type II cytoskeletal 5"/>
    <property type="match status" value="1"/>
</dbReference>
<proteinExistence type="inferred from homology"/>
<dbReference type="HOGENOM" id="CLU_012560_5_1_1"/>
<organism evidence="8">
    <name type="scientific">Xenopus tropicalis</name>
    <name type="common">Western clawed frog</name>
    <name type="synonym">Silurana tropicalis</name>
    <dbReference type="NCBI Taxonomy" id="8364"/>
    <lineage>
        <taxon>Eukaryota</taxon>
        <taxon>Metazoa</taxon>
        <taxon>Chordata</taxon>
        <taxon>Craniata</taxon>
        <taxon>Vertebrata</taxon>
        <taxon>Euteleostomi</taxon>
        <taxon>Amphibia</taxon>
        <taxon>Batrachia</taxon>
        <taxon>Anura</taxon>
        <taxon>Pipoidea</taxon>
        <taxon>Pipidae</taxon>
        <taxon>Xenopodinae</taxon>
        <taxon>Xenopus</taxon>
        <taxon>Silurana</taxon>
    </lineage>
</organism>
<protein>
    <submittedName>
        <fullName evidence="8">Keratin 8</fullName>
    </submittedName>
</protein>
<reference evidence="8" key="1">
    <citation type="journal article" date="2010" name="Science">
        <title>The genome of the Western clawed frog Xenopus tropicalis.</title>
        <authorList>
            <person name="Hellsten U."/>
            <person name="Harland R.M."/>
            <person name="Gilchrist M.J."/>
            <person name="Hendrix D."/>
            <person name="Jurka J."/>
            <person name="Kapitonov V."/>
            <person name="Ovcharenko I."/>
            <person name="Putnam N.H."/>
            <person name="Shu S."/>
            <person name="Taher L."/>
            <person name="Blitz I.L."/>
            <person name="Blumberg B."/>
            <person name="Dichmann D.S."/>
            <person name="Dubchak I."/>
            <person name="Amaya E."/>
            <person name="Detter J.C."/>
            <person name="Fletcher R."/>
            <person name="Gerhard D.S."/>
            <person name="Goodstein D."/>
            <person name="Graves T."/>
            <person name="Grigoriev I.V."/>
            <person name="Grimwood J."/>
            <person name="Kawashima T."/>
            <person name="Lindquist E."/>
            <person name="Lucas S.M."/>
            <person name="Mead P.E."/>
            <person name="Mitros T."/>
            <person name="Ogino H."/>
            <person name="Ohta Y."/>
            <person name="Poliakov A.V."/>
            <person name="Pollet N."/>
            <person name="Robert J."/>
            <person name="Salamov A."/>
            <person name="Sater A.K."/>
            <person name="Schmutz J."/>
            <person name="Terry A."/>
            <person name="Vize P.D."/>
            <person name="Warren W.C."/>
            <person name="Wells D."/>
            <person name="Wills A."/>
            <person name="Wilson R.K."/>
            <person name="Zimmerman L.B."/>
            <person name="Zorn A.M."/>
            <person name="Grainger R."/>
            <person name="Grammer T."/>
            <person name="Khokha M.K."/>
            <person name="Richardson P.M."/>
            <person name="Rokhsar D.S."/>
        </authorList>
    </citation>
    <scope>NUCLEOTIDE SEQUENCE [LARGE SCALE GENOMIC DNA]</scope>
    <source>
        <strain evidence="8">Nigerian</strain>
    </source>
</reference>
<dbReference type="FunFam" id="1.20.5.1160:FF:000001">
    <property type="entry name" value="Keratin type II"/>
    <property type="match status" value="1"/>
</dbReference>
<dbReference type="InParanoid" id="F6VTP5"/>
<keyword evidence="2 5" id="KW-0175">Coiled coil</keyword>
<dbReference type="Ensembl" id="ENSXETT00000031600">
    <property type="protein sequence ID" value="ENSXETP00000031600"/>
    <property type="gene ID" value="ENSXETG00000014441"/>
</dbReference>
<evidence type="ECO:0000256" key="1">
    <source>
        <dbReference type="ARBA" id="ARBA00022754"/>
    </source>
</evidence>
<feature type="domain" description="IF rod" evidence="7">
    <location>
        <begin position="80"/>
        <end position="391"/>
    </location>
</feature>
<dbReference type="Bgee" id="ENSXETG00000014441">
    <property type="expression patterns" value="Expressed in ovary and 13 other cell types or tissues"/>
</dbReference>
<dbReference type="SUPFAM" id="SSF64593">
    <property type="entry name" value="Intermediate filament protein, coiled coil region"/>
    <property type="match status" value="2"/>
</dbReference>
<dbReference type="InterPro" id="IPR039008">
    <property type="entry name" value="IF_rod_dom"/>
</dbReference>
<dbReference type="SMART" id="SM01391">
    <property type="entry name" value="Filament"/>
    <property type="match status" value="1"/>
</dbReference>
<dbReference type="GO" id="GO:0045095">
    <property type="term" value="C:keratin filament"/>
    <property type="evidence" value="ECO:0007669"/>
    <property type="project" value="InterPro"/>
</dbReference>
<evidence type="ECO:0000256" key="6">
    <source>
        <dbReference type="SAM" id="MobiDB-lite"/>
    </source>
</evidence>
<evidence type="ECO:0000256" key="3">
    <source>
        <dbReference type="ARBA" id="ARBA00061646"/>
    </source>
</evidence>
<dbReference type="GeneTree" id="ENSGT00940000166665"/>
<dbReference type="PANTHER" id="PTHR45616:SF70">
    <property type="entry name" value="IF ROD DOMAIN-CONTAINING PROTEIN"/>
    <property type="match status" value="1"/>
</dbReference>
<dbReference type="InterPro" id="IPR018039">
    <property type="entry name" value="IF_conserved"/>
</dbReference>
<name>F6VTP5_XENTR</name>
<feature type="compositionally biased region" description="Low complexity" evidence="6">
    <location>
        <begin position="9"/>
        <end position="23"/>
    </location>
</feature>
<reference evidence="8" key="2">
    <citation type="submission" date="2011-06" db="UniProtKB">
        <authorList>
            <consortium name="Ensembl"/>
        </authorList>
    </citation>
    <scope>IDENTIFICATION</scope>
</reference>
<evidence type="ECO:0000256" key="4">
    <source>
        <dbReference type="RuleBase" id="RU000685"/>
    </source>
</evidence>
<dbReference type="ExpressionAtlas" id="F6VTP5">
    <property type="expression patterns" value="baseline"/>
</dbReference>
<evidence type="ECO:0000259" key="7">
    <source>
        <dbReference type="PROSITE" id="PS51842"/>
    </source>
</evidence>
<feature type="coiled-coil region" evidence="5">
    <location>
        <begin position="84"/>
        <end position="234"/>
    </location>
</feature>